<evidence type="ECO:0000313" key="1">
    <source>
        <dbReference type="EMBL" id="AUG57576.1"/>
    </source>
</evidence>
<reference evidence="2 4" key="2">
    <citation type="journal article" date="2018" name="Syst. Appl. Microbiol.">
        <title>Characterization and high-quality draft genome sequence of Herbivorax saccincola A7, an anaerobic, alkaliphilic, thermophilic, cellulolytic, and xylanolytic bacterium.</title>
        <authorList>
            <person name="Aikawa S."/>
            <person name="Baramee S."/>
            <person name="Sermsathanaswadi J."/>
            <person name="Thianheng P."/>
            <person name="Tachaapaikoon C."/>
            <person name="Shikata A."/>
            <person name="Waeonukul R."/>
            <person name="Pason P."/>
            <person name="Ratanakhanokchai K."/>
            <person name="Kosugi A."/>
        </authorList>
    </citation>
    <scope>NUCLEOTIDE SEQUENCE [LARGE SCALE GENOMIC DNA]</scope>
    <source>
        <strain evidence="2 4">A7</strain>
    </source>
</reference>
<organism evidence="1 3">
    <name type="scientific">Acetivibrio saccincola</name>
    <dbReference type="NCBI Taxonomy" id="1677857"/>
    <lineage>
        <taxon>Bacteria</taxon>
        <taxon>Bacillati</taxon>
        <taxon>Bacillota</taxon>
        <taxon>Clostridia</taxon>
        <taxon>Eubacteriales</taxon>
        <taxon>Oscillospiraceae</taxon>
        <taxon>Acetivibrio</taxon>
    </lineage>
</organism>
<gene>
    <name evidence="2" type="ORF">B9R14_12505</name>
    <name evidence="1" type="ORF">HVS_08340</name>
</gene>
<accession>A0A2K9E7Q9</accession>
<dbReference type="Proteomes" id="UP000233534">
    <property type="component" value="Chromosome"/>
</dbReference>
<sequence>MGWIIREMDKKDDPIPLGAFRIMSVFRDKRDKYGTVDYHFYREDKDGNWSSKAGYKGDILEHGKEPEDNSKHYIDYNTDRRYYYVIKLKKGDKCCGGI</sequence>
<dbReference type="Proteomes" id="UP000239720">
    <property type="component" value="Unassembled WGS sequence"/>
</dbReference>
<evidence type="ECO:0000313" key="3">
    <source>
        <dbReference type="Proteomes" id="UP000233534"/>
    </source>
</evidence>
<keyword evidence="3" id="KW-1185">Reference proteome</keyword>
<evidence type="ECO:0000313" key="2">
    <source>
        <dbReference type="EMBL" id="PQQ67487.1"/>
    </source>
</evidence>
<name>A0A2K9E7Q9_9FIRM</name>
<evidence type="ECO:0000313" key="4">
    <source>
        <dbReference type="Proteomes" id="UP000239720"/>
    </source>
</evidence>
<dbReference type="KEGG" id="hsc:HVS_08340"/>
<protein>
    <submittedName>
        <fullName evidence="1">Uncharacterized protein</fullName>
    </submittedName>
</protein>
<dbReference type="RefSeq" id="WP_101301086.1">
    <property type="nucleotide sequence ID" value="NZ_DAONOL010000024.1"/>
</dbReference>
<dbReference type="EMBL" id="NEMB01000003">
    <property type="protein sequence ID" value="PQQ67487.1"/>
    <property type="molecule type" value="Genomic_DNA"/>
</dbReference>
<proteinExistence type="predicted"/>
<reference evidence="1 3" key="1">
    <citation type="submission" date="2017-12" db="EMBL/GenBank/DDBJ databases">
        <title>Complete genome sequence of Herbivorax saccincola GGR1, a novel Cellulosome-producing hydrolytic bacterium in a thermophilic biogas plant, established by Illumina and Nanopore MinION sequencing.</title>
        <authorList>
            <person name="Pechtl A."/>
            <person name="Ruckert C."/>
            <person name="Koeck D.E."/>
            <person name="Maus I."/>
            <person name="Winkler A."/>
            <person name="Kalinowski J."/>
            <person name="Puhler A."/>
            <person name="Schwarz W.W."/>
            <person name="Zverlov V.V."/>
            <person name="Schluter A."/>
            <person name="Liebl W."/>
        </authorList>
    </citation>
    <scope>NUCLEOTIDE SEQUENCE [LARGE SCALE GENOMIC DNA]</scope>
    <source>
        <strain evidence="1">GGR1</strain>
        <strain evidence="3">SR1</strain>
    </source>
</reference>
<dbReference type="AlphaFoldDB" id="A0A2K9E7Q9"/>
<dbReference type="EMBL" id="CP025197">
    <property type="protein sequence ID" value="AUG57576.1"/>
    <property type="molecule type" value="Genomic_DNA"/>
</dbReference>
<dbReference type="OrthoDB" id="2633851at2"/>